<protein>
    <submittedName>
        <fullName evidence="1">Uncharacterized protein</fullName>
    </submittedName>
</protein>
<organism evidence="1 2">
    <name type="scientific">Pseudoalteromonas marina</name>
    <dbReference type="NCBI Taxonomy" id="267375"/>
    <lineage>
        <taxon>Bacteria</taxon>
        <taxon>Pseudomonadati</taxon>
        <taxon>Pseudomonadota</taxon>
        <taxon>Gammaproteobacteria</taxon>
        <taxon>Alteromonadales</taxon>
        <taxon>Pseudoalteromonadaceae</taxon>
        <taxon>Pseudoalteromonas</taxon>
    </lineage>
</organism>
<comment type="caution">
    <text evidence="1">The sequence shown here is derived from an EMBL/GenBank/DDBJ whole genome shotgun (WGS) entry which is preliminary data.</text>
</comment>
<reference evidence="1" key="1">
    <citation type="submission" date="2023-07" db="EMBL/GenBank/DDBJ databases">
        <title>Genome content predicts the carbon catabolic preferences of heterotrophic bacteria.</title>
        <authorList>
            <person name="Gralka M."/>
        </authorList>
    </citation>
    <scope>NUCLEOTIDE SEQUENCE</scope>
    <source>
        <strain evidence="1">4G09</strain>
    </source>
</reference>
<dbReference type="RefSeq" id="WP_305473102.1">
    <property type="nucleotide sequence ID" value="NZ_JAUYVT010000020.1"/>
</dbReference>
<accession>A0ABT9FI56</accession>
<dbReference type="EMBL" id="JAUYVT010000020">
    <property type="protein sequence ID" value="MDP2566468.1"/>
    <property type="molecule type" value="Genomic_DNA"/>
</dbReference>
<evidence type="ECO:0000313" key="1">
    <source>
        <dbReference type="EMBL" id="MDP2566468.1"/>
    </source>
</evidence>
<name>A0ABT9FI56_9GAMM</name>
<gene>
    <name evidence="1" type="ORF">Q8W34_17610</name>
</gene>
<sequence length="170" mass="19713">MITFQKVDDITTTEQKTNIWDWCKDHAEHFGAIPLEYAEWNEKKGEDDVLDYNQLLSALTQDQLDEIEYIIVRNEQDLESKPTKIIEVKNTNIGRMTFADRNTELTVNVISKFLKPLLETIYEDVEIISVNKAAMTLRFIVNGNVVKFSYDIVTASRNDDPHGFRLRGKI</sequence>
<proteinExistence type="predicted"/>
<evidence type="ECO:0000313" key="2">
    <source>
        <dbReference type="Proteomes" id="UP001177212"/>
    </source>
</evidence>
<keyword evidence="2" id="KW-1185">Reference proteome</keyword>
<dbReference type="Proteomes" id="UP001177212">
    <property type="component" value="Unassembled WGS sequence"/>
</dbReference>